<feature type="domain" description="Isochorismatase-like" evidence="2">
    <location>
        <begin position="55"/>
        <end position="250"/>
    </location>
</feature>
<dbReference type="InterPro" id="IPR000868">
    <property type="entry name" value="Isochorismatase-like_dom"/>
</dbReference>
<evidence type="ECO:0000313" key="5">
    <source>
        <dbReference type="Proteomes" id="UP000315017"/>
    </source>
</evidence>
<dbReference type="EMBL" id="CP036274">
    <property type="protein sequence ID" value="QDU31284.1"/>
    <property type="molecule type" value="Genomic_DNA"/>
</dbReference>
<accession>A0A517YM41</accession>
<evidence type="ECO:0000259" key="3">
    <source>
        <dbReference type="Pfam" id="PF06283"/>
    </source>
</evidence>
<feature type="domain" description="ThuA-like" evidence="3">
    <location>
        <begin position="349"/>
        <end position="527"/>
    </location>
</feature>
<dbReference type="Pfam" id="PF06283">
    <property type="entry name" value="ThuA"/>
    <property type="match status" value="1"/>
</dbReference>
<dbReference type="Gene3D" id="3.40.50.850">
    <property type="entry name" value="Isochorismatase-like"/>
    <property type="match status" value="1"/>
</dbReference>
<protein>
    <submittedName>
        <fullName evidence="4">Trehalose utilization</fullName>
    </submittedName>
</protein>
<dbReference type="RefSeq" id="WP_145098169.1">
    <property type="nucleotide sequence ID" value="NZ_CP036274.1"/>
</dbReference>
<evidence type="ECO:0000256" key="1">
    <source>
        <dbReference type="SAM" id="SignalP"/>
    </source>
</evidence>
<evidence type="ECO:0000259" key="2">
    <source>
        <dbReference type="Pfam" id="PF00857"/>
    </source>
</evidence>
<evidence type="ECO:0000313" key="4">
    <source>
        <dbReference type="EMBL" id="QDU31284.1"/>
    </source>
</evidence>
<dbReference type="OrthoDB" id="272395at2"/>
<dbReference type="InterPro" id="IPR029010">
    <property type="entry name" value="ThuA-like"/>
</dbReference>
<dbReference type="KEGG" id="aagg:ETAA8_64370"/>
<dbReference type="AlphaFoldDB" id="A0A517YM41"/>
<keyword evidence="5" id="KW-1185">Reference proteome</keyword>
<dbReference type="CDD" id="cd03128">
    <property type="entry name" value="GAT_1"/>
    <property type="match status" value="1"/>
</dbReference>
<name>A0A517YM41_9BACT</name>
<organism evidence="4 5">
    <name type="scientific">Anatilimnocola aggregata</name>
    <dbReference type="NCBI Taxonomy" id="2528021"/>
    <lineage>
        <taxon>Bacteria</taxon>
        <taxon>Pseudomonadati</taxon>
        <taxon>Planctomycetota</taxon>
        <taxon>Planctomycetia</taxon>
        <taxon>Pirellulales</taxon>
        <taxon>Pirellulaceae</taxon>
        <taxon>Anatilimnocola</taxon>
    </lineage>
</organism>
<dbReference type="Gene3D" id="3.40.50.880">
    <property type="match status" value="1"/>
</dbReference>
<dbReference type="Proteomes" id="UP000315017">
    <property type="component" value="Chromosome"/>
</dbReference>
<reference evidence="4 5" key="1">
    <citation type="submission" date="2019-02" db="EMBL/GenBank/DDBJ databases">
        <title>Deep-cultivation of Planctomycetes and their phenomic and genomic characterization uncovers novel biology.</title>
        <authorList>
            <person name="Wiegand S."/>
            <person name="Jogler M."/>
            <person name="Boedeker C."/>
            <person name="Pinto D."/>
            <person name="Vollmers J."/>
            <person name="Rivas-Marin E."/>
            <person name="Kohn T."/>
            <person name="Peeters S.H."/>
            <person name="Heuer A."/>
            <person name="Rast P."/>
            <person name="Oberbeckmann S."/>
            <person name="Bunk B."/>
            <person name="Jeske O."/>
            <person name="Meyerdierks A."/>
            <person name="Storesund J.E."/>
            <person name="Kallscheuer N."/>
            <person name="Luecker S."/>
            <person name="Lage O.M."/>
            <person name="Pohl T."/>
            <person name="Merkel B.J."/>
            <person name="Hornburger P."/>
            <person name="Mueller R.-W."/>
            <person name="Bruemmer F."/>
            <person name="Labrenz M."/>
            <person name="Spormann A.M."/>
            <person name="Op den Camp H."/>
            <person name="Overmann J."/>
            <person name="Amann R."/>
            <person name="Jetten M.S.M."/>
            <person name="Mascher T."/>
            <person name="Medema M.H."/>
            <person name="Devos D.P."/>
            <person name="Kaster A.-K."/>
            <person name="Ovreas L."/>
            <person name="Rohde M."/>
            <person name="Galperin M.Y."/>
            <person name="Jogler C."/>
        </authorList>
    </citation>
    <scope>NUCLEOTIDE SEQUENCE [LARGE SCALE GENOMIC DNA]</scope>
    <source>
        <strain evidence="4 5">ETA_A8</strain>
    </source>
</reference>
<feature type="chain" id="PRO_5022074996" evidence="1">
    <location>
        <begin position="23"/>
        <end position="544"/>
    </location>
</feature>
<sequence length="544" mass="59621" precursor="true">MSLPVLRSFAFLVWALAGALSAAEITVNKQSRTKADGDQWSLKQTTEKWQPAQTAIIVCDMWDAHHCLNAVRRELELAPRMEQVLKNARSKGVLIIHAPSSCMEAYKEHPARLRAQGLPTAANLPKDIAAWCRHIPEEDGGKYPIDQTDGGEDDDLDEHRRWAEQLAARGRNPKSPWKSQIDLLTIDGKQDVISDSGVEIWNLLEARGVKNVILMGVHTNMCVLGRPFGLRQMAKNGKNVVLMRDLTDTMYNPAKAPFVSHHAGTQLIVEHIEKFVCPTITSVDFVGGEPFRYSDQRKNVVMLIGDDEYKTEVTLPSFAETDLKPLGLNVTIVHSDPKDKNQFPGMAAAVKSADVVLVSVRRRTPPKEQLDALREHVAAGKPLVGIRTASHAWALRNTKDADALEKQGLSFWQDFDPAVFGGHYTGHHGAGPKTTISLADGSSSHMILRGVNLEGFAGNGSLYKAAPLAASTTPLLMGTIPNTPIEPVAWTNLAGEKKARVFYTSLGHAEDFESPAFRKLLQNGVLWSLGVLEPRMGGAPLATK</sequence>
<proteinExistence type="predicted"/>
<dbReference type="InterPro" id="IPR036380">
    <property type="entry name" value="Isochorismatase-like_sf"/>
</dbReference>
<keyword evidence="1" id="KW-0732">Signal</keyword>
<dbReference type="SUPFAM" id="SSF52317">
    <property type="entry name" value="Class I glutamine amidotransferase-like"/>
    <property type="match status" value="1"/>
</dbReference>
<dbReference type="InterPro" id="IPR029062">
    <property type="entry name" value="Class_I_gatase-like"/>
</dbReference>
<dbReference type="Pfam" id="PF00857">
    <property type="entry name" value="Isochorismatase"/>
    <property type="match status" value="1"/>
</dbReference>
<gene>
    <name evidence="4" type="ORF">ETAA8_64370</name>
</gene>
<dbReference type="SUPFAM" id="SSF52499">
    <property type="entry name" value="Isochorismatase-like hydrolases"/>
    <property type="match status" value="1"/>
</dbReference>
<feature type="signal peptide" evidence="1">
    <location>
        <begin position="1"/>
        <end position="22"/>
    </location>
</feature>